<dbReference type="Gene3D" id="1.10.260.40">
    <property type="entry name" value="lambda repressor-like DNA-binding domains"/>
    <property type="match status" value="1"/>
</dbReference>
<evidence type="ECO:0000256" key="3">
    <source>
        <dbReference type="ARBA" id="ARBA00023163"/>
    </source>
</evidence>
<dbReference type="InterPro" id="IPR046335">
    <property type="entry name" value="LacI/GalR-like_sensor"/>
</dbReference>
<dbReference type="AlphaFoldDB" id="A0A1I7FAY2"/>
<dbReference type="PROSITE" id="PS50932">
    <property type="entry name" value="HTH_LACI_2"/>
    <property type="match status" value="1"/>
</dbReference>
<keyword evidence="6" id="KW-1185">Reference proteome</keyword>
<dbReference type="PANTHER" id="PTHR30146">
    <property type="entry name" value="LACI-RELATED TRANSCRIPTIONAL REPRESSOR"/>
    <property type="match status" value="1"/>
</dbReference>
<dbReference type="Pfam" id="PF00356">
    <property type="entry name" value="LacI"/>
    <property type="match status" value="1"/>
</dbReference>
<gene>
    <name evidence="5" type="ORF">SAMN05421543_101147</name>
</gene>
<dbReference type="GO" id="GO:0003700">
    <property type="term" value="F:DNA-binding transcription factor activity"/>
    <property type="evidence" value="ECO:0007669"/>
    <property type="project" value="TreeGrafter"/>
</dbReference>
<dbReference type="SUPFAM" id="SSF53822">
    <property type="entry name" value="Periplasmic binding protein-like I"/>
    <property type="match status" value="1"/>
</dbReference>
<organism evidence="5 6">
    <name type="scientific">Alicyclobacillus macrosporangiidus</name>
    <dbReference type="NCBI Taxonomy" id="392015"/>
    <lineage>
        <taxon>Bacteria</taxon>
        <taxon>Bacillati</taxon>
        <taxon>Bacillota</taxon>
        <taxon>Bacilli</taxon>
        <taxon>Bacillales</taxon>
        <taxon>Alicyclobacillaceae</taxon>
        <taxon>Alicyclobacillus</taxon>
    </lineage>
</organism>
<dbReference type="RefSeq" id="WP_074948616.1">
    <property type="nucleotide sequence ID" value="NZ_FPBV01000001.1"/>
</dbReference>
<evidence type="ECO:0000259" key="4">
    <source>
        <dbReference type="PROSITE" id="PS50932"/>
    </source>
</evidence>
<dbReference type="InterPro" id="IPR000843">
    <property type="entry name" value="HTH_LacI"/>
</dbReference>
<dbReference type="GO" id="GO:0000976">
    <property type="term" value="F:transcription cis-regulatory region binding"/>
    <property type="evidence" value="ECO:0007669"/>
    <property type="project" value="TreeGrafter"/>
</dbReference>
<dbReference type="STRING" id="392015.SAMN05421543_101147"/>
<keyword evidence="3" id="KW-0804">Transcription</keyword>
<evidence type="ECO:0000256" key="2">
    <source>
        <dbReference type="ARBA" id="ARBA00023125"/>
    </source>
</evidence>
<dbReference type="Pfam" id="PF13377">
    <property type="entry name" value="Peripla_BP_3"/>
    <property type="match status" value="1"/>
</dbReference>
<feature type="domain" description="HTH lacI-type" evidence="4">
    <location>
        <begin position="13"/>
        <end position="68"/>
    </location>
</feature>
<dbReference type="SUPFAM" id="SSF47413">
    <property type="entry name" value="lambda repressor-like DNA-binding domains"/>
    <property type="match status" value="1"/>
</dbReference>
<evidence type="ECO:0000313" key="6">
    <source>
        <dbReference type="Proteomes" id="UP000183508"/>
    </source>
</evidence>
<dbReference type="Proteomes" id="UP000183508">
    <property type="component" value="Unassembled WGS sequence"/>
</dbReference>
<keyword evidence="1" id="KW-0805">Transcription regulation</keyword>
<keyword evidence="2" id="KW-0238">DNA-binding</keyword>
<dbReference type="InterPro" id="IPR010982">
    <property type="entry name" value="Lambda_DNA-bd_dom_sf"/>
</dbReference>
<evidence type="ECO:0000313" key="5">
    <source>
        <dbReference type="EMBL" id="SFU33216.1"/>
    </source>
</evidence>
<reference evidence="6" key="1">
    <citation type="submission" date="2016-10" db="EMBL/GenBank/DDBJ databases">
        <authorList>
            <person name="Varghese N."/>
        </authorList>
    </citation>
    <scope>NUCLEOTIDE SEQUENCE [LARGE SCALE GENOMIC DNA]</scope>
    <source>
        <strain evidence="6">DSM 17980</strain>
    </source>
</reference>
<name>A0A1I7FAY2_9BACL</name>
<dbReference type="CDD" id="cd06283">
    <property type="entry name" value="PBP1_RegR_EndR_KdgR-like"/>
    <property type="match status" value="1"/>
</dbReference>
<protein>
    <submittedName>
        <fullName evidence="5">LacI family transcriptional regulator, kdg operon repressor</fullName>
    </submittedName>
</protein>
<dbReference type="CDD" id="cd01392">
    <property type="entry name" value="HTH_LacI"/>
    <property type="match status" value="1"/>
</dbReference>
<sequence length="354" mass="38699">MADRPRGDSNKPITILHVARAAGVSKTTVSRYLSGQYHLLSEETRQKIESAIAALDYRPNQMARGLKRGRSGLVGMVVADIANPFTVDVLRGVEDECKRCSMNVLLCNTGNDPEQEREYIFMLQAHRIDGLIINTTGQNNAFLKALAHDRTPIVLMDRKVPALPFDTVCVDNRQATRAGLMHLLEQGYRRIAWFTEPVDGISSRAERVGTYRRVMEQHTKGGTDDVFVVNVRVPGEVETALATFLSKAAGEAPAVCCANAVVALRVVEGLNTLGVRVPEDVGLVSFDNPDWAGLVCGGITAIEQPTYALGVTAMRRVWARMQAPQEMPPELIELPARLVARGSTVRAAIRPESG</sequence>
<dbReference type="PANTHER" id="PTHR30146:SF145">
    <property type="entry name" value="RIBOSE OPERON REPRESSOR"/>
    <property type="match status" value="1"/>
</dbReference>
<dbReference type="eggNOG" id="COG1609">
    <property type="taxonomic scope" value="Bacteria"/>
</dbReference>
<evidence type="ECO:0000256" key="1">
    <source>
        <dbReference type="ARBA" id="ARBA00023015"/>
    </source>
</evidence>
<accession>A0A1I7FAY2</accession>
<dbReference type="Gene3D" id="3.40.50.2300">
    <property type="match status" value="2"/>
</dbReference>
<dbReference type="InterPro" id="IPR028082">
    <property type="entry name" value="Peripla_BP_I"/>
</dbReference>
<proteinExistence type="predicted"/>
<dbReference type="SMART" id="SM00354">
    <property type="entry name" value="HTH_LACI"/>
    <property type="match status" value="1"/>
</dbReference>
<dbReference type="EMBL" id="FPBV01000001">
    <property type="protein sequence ID" value="SFU33216.1"/>
    <property type="molecule type" value="Genomic_DNA"/>
</dbReference>